<sequence length="199" mass="21529">MFDSKVSSKRSPLPPQIELELVNIYLGQGRIACKDGKQEVALVLCEEAEASLSKMKKGVKAAEAVQDIADLRRAIACAFFELSQLLEELNRQDRAKQNYRKAQEWGYTDAERLSISALPSLATAASIATQMPSGVPFDIDTQPLLNTATSTTQPPSKVKVSTTAQPVLSGSAAIDVDKSVAGDFFTQDKTPPVIDNTEQ</sequence>
<organism evidence="2 3">
    <name type="scientific">Mortierella alpina</name>
    <name type="common">Oleaginous fungus</name>
    <name type="synonym">Mortierella renispora</name>
    <dbReference type="NCBI Taxonomy" id="64518"/>
    <lineage>
        <taxon>Eukaryota</taxon>
        <taxon>Fungi</taxon>
        <taxon>Fungi incertae sedis</taxon>
        <taxon>Mucoromycota</taxon>
        <taxon>Mortierellomycotina</taxon>
        <taxon>Mortierellomycetes</taxon>
        <taxon>Mortierellales</taxon>
        <taxon>Mortierellaceae</taxon>
        <taxon>Mortierella</taxon>
    </lineage>
</organism>
<dbReference type="InterPro" id="IPR011990">
    <property type="entry name" value="TPR-like_helical_dom_sf"/>
</dbReference>
<dbReference type="Proteomes" id="UP000717515">
    <property type="component" value="Unassembled WGS sequence"/>
</dbReference>
<gene>
    <name evidence="2" type="ORF">KVV02_006885</name>
</gene>
<accession>A0A9P8A1S5</accession>
<evidence type="ECO:0000313" key="3">
    <source>
        <dbReference type="Proteomes" id="UP000717515"/>
    </source>
</evidence>
<evidence type="ECO:0000256" key="1">
    <source>
        <dbReference type="SAM" id="Coils"/>
    </source>
</evidence>
<dbReference type="SUPFAM" id="SSF48452">
    <property type="entry name" value="TPR-like"/>
    <property type="match status" value="1"/>
</dbReference>
<comment type="caution">
    <text evidence="2">The sequence shown here is derived from an EMBL/GenBank/DDBJ whole genome shotgun (WGS) entry which is preliminary data.</text>
</comment>
<feature type="coiled-coil region" evidence="1">
    <location>
        <begin position="45"/>
        <end position="102"/>
    </location>
</feature>
<protein>
    <submittedName>
        <fullName evidence="2">Uncharacterized protein</fullName>
    </submittedName>
</protein>
<proteinExistence type="predicted"/>
<name>A0A9P8A1S5_MORAP</name>
<keyword evidence="1" id="KW-0175">Coiled coil</keyword>
<dbReference type="EMBL" id="JAIFTL010000262">
    <property type="protein sequence ID" value="KAG9320742.1"/>
    <property type="molecule type" value="Genomic_DNA"/>
</dbReference>
<reference evidence="2" key="1">
    <citation type="submission" date="2021-07" db="EMBL/GenBank/DDBJ databases">
        <title>Draft genome of Mortierella alpina, strain LL118, isolated from an aspen leaf litter sample.</title>
        <authorList>
            <person name="Yang S."/>
            <person name="Vinatzer B.A."/>
        </authorList>
    </citation>
    <scope>NUCLEOTIDE SEQUENCE</scope>
    <source>
        <strain evidence="2">LL118</strain>
    </source>
</reference>
<dbReference type="AlphaFoldDB" id="A0A9P8A1S5"/>
<evidence type="ECO:0000313" key="2">
    <source>
        <dbReference type="EMBL" id="KAG9320742.1"/>
    </source>
</evidence>